<proteinExistence type="predicted"/>
<reference evidence="1 2" key="1">
    <citation type="submission" date="2015-05" db="EMBL/GenBank/DDBJ databases">
        <title>Genome sequencing and analysis of members of genus Stenotrophomonas.</title>
        <authorList>
            <person name="Patil P.P."/>
            <person name="Midha S."/>
            <person name="Patil P.B."/>
        </authorList>
    </citation>
    <scope>NUCLEOTIDE SEQUENCE [LARGE SCALE GENOMIC DNA]</scope>
    <source>
        <strain evidence="1 2">DSM 21858</strain>
    </source>
</reference>
<dbReference type="AlphaFoldDB" id="A0A0R0CQX3"/>
<evidence type="ECO:0000313" key="2">
    <source>
        <dbReference type="Proteomes" id="UP000052052"/>
    </source>
</evidence>
<sequence>MISGSGFEASLGAIAPGQSITVDVYPSGESGLDVSFAAKGQDYSYGPQDYFEGGGSYKVSATVNQDLTVAVSSEISL</sequence>
<name>A0A0R0CQX3_9GAMM</name>
<gene>
    <name evidence="1" type="ORF">ABB29_12910</name>
</gene>
<dbReference type="EMBL" id="LDJL01000014">
    <property type="protein sequence ID" value="KRG68407.1"/>
    <property type="molecule type" value="Genomic_DNA"/>
</dbReference>
<organism evidence="1 2">
    <name type="scientific">Pseudoxanthomonas dokdonensis</name>
    <dbReference type="NCBI Taxonomy" id="344882"/>
    <lineage>
        <taxon>Bacteria</taxon>
        <taxon>Pseudomonadati</taxon>
        <taxon>Pseudomonadota</taxon>
        <taxon>Gammaproteobacteria</taxon>
        <taxon>Lysobacterales</taxon>
        <taxon>Lysobacteraceae</taxon>
        <taxon>Pseudoxanthomonas</taxon>
    </lineage>
</organism>
<protein>
    <submittedName>
        <fullName evidence="1">Uncharacterized protein</fullName>
    </submittedName>
</protein>
<accession>A0A0R0CQX3</accession>
<keyword evidence="2" id="KW-1185">Reference proteome</keyword>
<dbReference type="Proteomes" id="UP000052052">
    <property type="component" value="Unassembled WGS sequence"/>
</dbReference>
<comment type="caution">
    <text evidence="1">The sequence shown here is derived from an EMBL/GenBank/DDBJ whole genome shotgun (WGS) entry which is preliminary data.</text>
</comment>
<dbReference type="PATRIC" id="fig|344882.3.peg.960"/>
<evidence type="ECO:0000313" key="1">
    <source>
        <dbReference type="EMBL" id="KRG68407.1"/>
    </source>
</evidence>